<dbReference type="Proteomes" id="UP001642405">
    <property type="component" value="Unassembled WGS sequence"/>
</dbReference>
<dbReference type="Gene3D" id="3.40.720.10">
    <property type="entry name" value="Alkaline Phosphatase, subunit A"/>
    <property type="match status" value="1"/>
</dbReference>
<dbReference type="PANTHER" id="PTHR42693">
    <property type="entry name" value="ARYLSULFATASE FAMILY MEMBER"/>
    <property type="match status" value="1"/>
</dbReference>
<dbReference type="Pfam" id="PF00884">
    <property type="entry name" value="Sulfatase"/>
    <property type="match status" value="1"/>
</dbReference>
<proteinExistence type="inferred from homology"/>
<dbReference type="CDD" id="cd16027">
    <property type="entry name" value="SGSH"/>
    <property type="match status" value="1"/>
</dbReference>
<comment type="caution">
    <text evidence="4">The sequence shown here is derived from an EMBL/GenBank/DDBJ whole genome shotgun (WGS) entry which is preliminary data.</text>
</comment>
<dbReference type="PANTHER" id="PTHR42693:SF53">
    <property type="entry name" value="ENDO-4-O-SULFATASE"/>
    <property type="match status" value="1"/>
</dbReference>
<dbReference type="EMBL" id="CAWUHB010000080">
    <property type="protein sequence ID" value="CAK7234044.1"/>
    <property type="molecule type" value="Genomic_DNA"/>
</dbReference>
<comment type="similarity">
    <text evidence="1">Belongs to the sulfatase family.</text>
</comment>
<protein>
    <recommendedName>
        <fullName evidence="3">Sulfatase N-terminal domain-containing protein</fullName>
    </recommendedName>
</protein>
<accession>A0ABP0CS72</accession>
<dbReference type="InterPro" id="IPR000917">
    <property type="entry name" value="Sulfatase_N"/>
</dbReference>
<dbReference type="InterPro" id="IPR017850">
    <property type="entry name" value="Alkaline_phosphatase_core_sf"/>
</dbReference>
<evidence type="ECO:0000256" key="1">
    <source>
        <dbReference type="ARBA" id="ARBA00008779"/>
    </source>
</evidence>
<evidence type="ECO:0000256" key="2">
    <source>
        <dbReference type="ARBA" id="ARBA00022801"/>
    </source>
</evidence>
<feature type="domain" description="Sulfatase N-terminal" evidence="3">
    <location>
        <begin position="13"/>
        <end position="329"/>
    </location>
</feature>
<evidence type="ECO:0000259" key="3">
    <source>
        <dbReference type="Pfam" id="PF00884"/>
    </source>
</evidence>
<keyword evidence="2" id="KW-0378">Hydrolase</keyword>
<dbReference type="InterPro" id="IPR050738">
    <property type="entry name" value="Sulfatase"/>
</dbReference>
<keyword evidence="5" id="KW-1185">Reference proteome</keyword>
<sequence>MSSSAASSTVARRNVLLLVADDLGKQLGCYGCTYSETPEIDRLAAEGIRFDLAFASTASCSGSRSTLYTGLHTHQNGQYGLGSGKHHFMTFDHIDTAPAAFSRNGYRTGIIGKIHVGPDTVYPWDVRDESFTRDVSWIADRAGLFFRSASSSGAISEQEPSSSTVADNRPFFLTIGFHDPHRDQTRGGFGNDEAVDTNRVHRRVFHPDDVTVPTFLSDTPRVRREIASYAEAINRLDQGVGMVLEELHVSGKAKDTLVVFISDNGPPFLNSKTTLYDAGTCLPLIIRLPTDTINPPSKPSGSAGPSHPGNPNLVSYVDVLPTLLDWALGSDKAAGDVEANGRAGRSFLSLLDATTQLPEWDHVFGSHTFHESTNYWPTRYIRTRRYKYHRNIAWRLDFPFANDLYGSFTWEDVRNTPAADGVKKIGSRPLKDYFFRPPEQLYDLVADPEEVHDLASDASYHDVLVDLRTRLEDWQRRTNDPWLYRDGVSVLLNKRHLDAGLSIPDRWDLDIDNIATKTPNLPLYENKPFNVRGPRS</sequence>
<organism evidence="4 5">
    <name type="scientific">Sporothrix curviconia</name>
    <dbReference type="NCBI Taxonomy" id="1260050"/>
    <lineage>
        <taxon>Eukaryota</taxon>
        <taxon>Fungi</taxon>
        <taxon>Dikarya</taxon>
        <taxon>Ascomycota</taxon>
        <taxon>Pezizomycotina</taxon>
        <taxon>Sordariomycetes</taxon>
        <taxon>Sordariomycetidae</taxon>
        <taxon>Ophiostomatales</taxon>
        <taxon>Ophiostomataceae</taxon>
        <taxon>Sporothrix</taxon>
    </lineage>
</organism>
<gene>
    <name evidence="4" type="ORF">SCUCBS95973_008799</name>
</gene>
<evidence type="ECO:0000313" key="5">
    <source>
        <dbReference type="Proteomes" id="UP001642405"/>
    </source>
</evidence>
<reference evidence="4 5" key="1">
    <citation type="submission" date="2024-01" db="EMBL/GenBank/DDBJ databases">
        <authorList>
            <person name="Allen C."/>
            <person name="Tagirdzhanova G."/>
        </authorList>
    </citation>
    <scope>NUCLEOTIDE SEQUENCE [LARGE SCALE GENOMIC DNA]</scope>
</reference>
<dbReference type="SUPFAM" id="SSF53649">
    <property type="entry name" value="Alkaline phosphatase-like"/>
    <property type="match status" value="1"/>
</dbReference>
<name>A0ABP0CS72_9PEZI</name>
<evidence type="ECO:0000313" key="4">
    <source>
        <dbReference type="EMBL" id="CAK7234044.1"/>
    </source>
</evidence>